<dbReference type="AlphaFoldDB" id="A0A2W5SAB0"/>
<feature type="transmembrane region" description="Helical" evidence="6">
    <location>
        <begin position="300"/>
        <end position="318"/>
    </location>
</feature>
<evidence type="ECO:0000313" key="8">
    <source>
        <dbReference type="EMBL" id="PZQ99958.1"/>
    </source>
</evidence>
<evidence type="ECO:0000256" key="5">
    <source>
        <dbReference type="ARBA" id="ARBA00023136"/>
    </source>
</evidence>
<dbReference type="SUPFAM" id="SSF103481">
    <property type="entry name" value="Multidrug resistance efflux transporter EmrE"/>
    <property type="match status" value="1"/>
</dbReference>
<feature type="transmembrane region" description="Helical" evidence="6">
    <location>
        <begin position="61"/>
        <end position="80"/>
    </location>
</feature>
<evidence type="ECO:0000256" key="4">
    <source>
        <dbReference type="ARBA" id="ARBA00022989"/>
    </source>
</evidence>
<feature type="transmembrane region" description="Helical" evidence="6">
    <location>
        <begin position="28"/>
        <end position="49"/>
    </location>
</feature>
<dbReference type="InterPro" id="IPR050638">
    <property type="entry name" value="AA-Vitamin_Transporters"/>
</dbReference>
<protein>
    <recommendedName>
        <fullName evidence="7">EamA domain-containing protein</fullName>
    </recommendedName>
</protein>
<dbReference type="InterPro" id="IPR037185">
    <property type="entry name" value="EmrE-like"/>
</dbReference>
<accession>A0A2W5SAB0</accession>
<sequence length="321" mass="32805">MGRVLSCPGRGFRTIMTLAATRPAPPGLLAANLICMASMMIWAAGLPAAELLIPHVPPIPLAAMRLLLGAALLLPLWWLLDGWQSLAQANWGRGIVVGGICLGIGAILLIYAQAATDAVTVAVISATAPVVAIALKCLLEARKVTARLIIGLVLSLIGGLASYAAAMGSLTLGFGALAALGSVVAYTWGSRATVTSFPSLSPVGRTAITVTGAAIVACMVSVVYFSFGGDSPDWAEIGWPEIGALGLYGAGAIAVSQLLWIMAVGQLGIGMSSLHLNAAPFYVMILLFLLGGAWSWPQAIGAAVVGLGVLIAQGILRLSRT</sequence>
<proteinExistence type="predicted"/>
<gene>
    <name evidence="8" type="ORF">DI533_04845</name>
</gene>
<name>A0A2W5SAB0_CERSP</name>
<dbReference type="GO" id="GO:0005886">
    <property type="term" value="C:plasma membrane"/>
    <property type="evidence" value="ECO:0007669"/>
    <property type="project" value="UniProtKB-SubCell"/>
</dbReference>
<comment type="subcellular location">
    <subcellularLocation>
        <location evidence="1">Cell membrane</location>
        <topology evidence="1">Multi-pass membrane protein</topology>
    </subcellularLocation>
</comment>
<keyword evidence="2" id="KW-1003">Cell membrane</keyword>
<dbReference type="PANTHER" id="PTHR32322">
    <property type="entry name" value="INNER MEMBRANE TRANSPORTER"/>
    <property type="match status" value="1"/>
</dbReference>
<feature type="transmembrane region" description="Helical" evidence="6">
    <location>
        <begin position="146"/>
        <end position="166"/>
    </location>
</feature>
<keyword evidence="5 6" id="KW-0472">Membrane</keyword>
<evidence type="ECO:0000256" key="6">
    <source>
        <dbReference type="SAM" id="Phobius"/>
    </source>
</evidence>
<dbReference type="EMBL" id="QFQS01000001">
    <property type="protein sequence ID" value="PZQ99958.1"/>
    <property type="molecule type" value="Genomic_DNA"/>
</dbReference>
<evidence type="ECO:0000256" key="1">
    <source>
        <dbReference type="ARBA" id="ARBA00004651"/>
    </source>
</evidence>
<evidence type="ECO:0000256" key="3">
    <source>
        <dbReference type="ARBA" id="ARBA00022692"/>
    </source>
</evidence>
<feature type="transmembrane region" description="Helical" evidence="6">
    <location>
        <begin position="247"/>
        <end position="269"/>
    </location>
</feature>
<dbReference type="InterPro" id="IPR000620">
    <property type="entry name" value="EamA_dom"/>
</dbReference>
<feature type="transmembrane region" description="Helical" evidence="6">
    <location>
        <begin position="172"/>
        <end position="194"/>
    </location>
</feature>
<reference evidence="8 9" key="1">
    <citation type="submission" date="2017-08" db="EMBL/GenBank/DDBJ databases">
        <title>Infants hospitalized years apart are colonized by the same room-sourced microbial strains.</title>
        <authorList>
            <person name="Brooks B."/>
            <person name="Olm M.R."/>
            <person name="Firek B.A."/>
            <person name="Baker R."/>
            <person name="Thomas B.C."/>
            <person name="Morowitz M.J."/>
            <person name="Banfield J.F."/>
        </authorList>
    </citation>
    <scope>NUCLEOTIDE SEQUENCE [LARGE SCALE GENOMIC DNA]</scope>
    <source>
        <strain evidence="8">S2_003_000_R2_11</strain>
    </source>
</reference>
<feature type="transmembrane region" description="Helical" evidence="6">
    <location>
        <begin position="276"/>
        <end position="294"/>
    </location>
</feature>
<feature type="transmembrane region" description="Helical" evidence="6">
    <location>
        <begin position="206"/>
        <end position="227"/>
    </location>
</feature>
<dbReference type="PANTHER" id="PTHR32322:SF18">
    <property type="entry name" value="S-ADENOSYLMETHIONINE_S-ADENOSYLHOMOCYSTEINE TRANSPORTER"/>
    <property type="match status" value="1"/>
</dbReference>
<dbReference type="Pfam" id="PF00892">
    <property type="entry name" value="EamA"/>
    <property type="match status" value="1"/>
</dbReference>
<keyword evidence="3 6" id="KW-0812">Transmembrane</keyword>
<dbReference type="Proteomes" id="UP000248975">
    <property type="component" value="Unassembled WGS sequence"/>
</dbReference>
<keyword evidence="4 6" id="KW-1133">Transmembrane helix</keyword>
<evidence type="ECO:0000313" key="9">
    <source>
        <dbReference type="Proteomes" id="UP000248975"/>
    </source>
</evidence>
<feature type="transmembrane region" description="Helical" evidence="6">
    <location>
        <begin position="118"/>
        <end position="139"/>
    </location>
</feature>
<feature type="domain" description="EamA" evidence="7">
    <location>
        <begin position="31"/>
        <end position="158"/>
    </location>
</feature>
<comment type="caution">
    <text evidence="8">The sequence shown here is derived from an EMBL/GenBank/DDBJ whole genome shotgun (WGS) entry which is preliminary data.</text>
</comment>
<evidence type="ECO:0000256" key="2">
    <source>
        <dbReference type="ARBA" id="ARBA00022475"/>
    </source>
</evidence>
<evidence type="ECO:0000259" key="7">
    <source>
        <dbReference type="Pfam" id="PF00892"/>
    </source>
</evidence>
<organism evidence="8 9">
    <name type="scientific">Cereibacter sphaeroides</name>
    <name type="common">Rhodobacter sphaeroides</name>
    <dbReference type="NCBI Taxonomy" id="1063"/>
    <lineage>
        <taxon>Bacteria</taxon>
        <taxon>Pseudomonadati</taxon>
        <taxon>Pseudomonadota</taxon>
        <taxon>Alphaproteobacteria</taxon>
        <taxon>Rhodobacterales</taxon>
        <taxon>Paracoccaceae</taxon>
        <taxon>Cereibacter</taxon>
    </lineage>
</organism>
<feature type="transmembrane region" description="Helical" evidence="6">
    <location>
        <begin position="92"/>
        <end position="112"/>
    </location>
</feature>